<feature type="coiled-coil region" evidence="7">
    <location>
        <begin position="433"/>
        <end position="481"/>
    </location>
</feature>
<feature type="transmembrane region" description="Helical" evidence="9">
    <location>
        <begin position="928"/>
        <end position="949"/>
    </location>
</feature>
<keyword evidence="6 9" id="KW-0472">Membrane</keyword>
<name>A0ABV4USR6_9MICC</name>
<proteinExistence type="inferred from homology"/>
<dbReference type="Gene3D" id="1.20.1640.10">
    <property type="entry name" value="Multidrug efflux transporter AcrB transmembrane domain"/>
    <property type="match status" value="2"/>
</dbReference>
<dbReference type="SUPFAM" id="SSF57997">
    <property type="entry name" value="Tropomyosin"/>
    <property type="match status" value="1"/>
</dbReference>
<dbReference type="PANTHER" id="PTHR33406:SF11">
    <property type="entry name" value="MEMBRANE PROTEIN SCO6666-RELATED"/>
    <property type="match status" value="1"/>
</dbReference>
<protein>
    <submittedName>
        <fullName evidence="11">MMPL family transporter</fullName>
    </submittedName>
</protein>
<keyword evidence="4 9" id="KW-0812">Transmembrane</keyword>
<evidence type="ECO:0000256" key="7">
    <source>
        <dbReference type="SAM" id="Coils"/>
    </source>
</evidence>
<sequence>MASFLYRLGRTAYRRRWWFVAAWTAVLLLIGVAAAAFMGTLSNSFSIPGTPTQLTLDKLKTELPEFAGGTGSIVYRAPDGTEFTAEQRDAVKTALTGLETLEDVEDVRDPFALQSDLDSAGETLAEARRELADGRARIEDGWAQLADGRKQLAEGRTEIADGKKRLAEGRKELESGAGQLEAAKSELANGRAELAAARAQVEDGQRKLAAGKARLSAGQRDYDAGIAQANAGAAQLADGARRLSAREAELAEGRRQYDAGVAELTGALGVATLTQAESALQAGQQRLDDTGAALDADEARLEAQDPAPEDLDARLAQIDAARADLAAQRRQLDGSAESVARLRATDRQLDDGAAALAAGRTDLKAQEGKLAEARSRLAAAKKELGAGWAEIAASERQVAGGAAELAAGEQELDDGAARVAANEARIAAGLREIEANEAELAAGERRLDAEEKRLPAAERELREAEAELADGEARLSVGERRAASTDGMRFISSDGSTAAVSVSFVGSTDALTPEVRERIQELAGAPEASGVEVYYSKEIVQDLSSVFGIAEIIGIAVAAVVLLVMLGTLVAAGLPLLMAILGVAAGVGGTLALSSVIEMASITPALALMLGLAVGIDYSLFIVHRHRRQLLDGMELEESIGRATGTSGNAVVFAGLTVVIALSALAVPGLPFLTILGLSAAFTVALSVLIAITLTPALLGVIGPRLISRRAWAKAGSAAASAARHGNDDGSRGWGAIVTRRPLLAAVVGVLVLAIAALPAAQLRTALPDGGAEPADSSAYQAYQRISDGFGGGYNGPIIVVADLPEGLDADAAEIKLLDVADRLRAIDGTVAAVPVGTNAANTVGVLQVIPSEGPASQATESLVHTLRDSSDAIEAGTGATIAPTGQVTAQIDVSEKLAQALVPYLAIVVGLSLILLLLVFRSVVVPLLATAGFLLSLAAAFGATVAVYQWGWLGDVFGVHNPGPIMSFLPILLTGILFGLAMDYQVFLVSGMREAYAHGGGARAAVRSGFAHAAPVVTAAALIMGSVFAGFVFSHMSMIRAIGFALAVGVLIDAFVVRMTITPAVMHLLGDKAWYIPRWLDRILPDVDVEGARLDNAAGRGAPWDGGDGDGRVPGDNDWFPFDDGDPDGHGEGRGKTTVGA</sequence>
<evidence type="ECO:0000313" key="12">
    <source>
        <dbReference type="Proteomes" id="UP001575652"/>
    </source>
</evidence>
<dbReference type="EMBL" id="JBHDLJ010000009">
    <property type="protein sequence ID" value="MFB0835267.1"/>
    <property type="molecule type" value="Genomic_DNA"/>
</dbReference>
<dbReference type="InterPro" id="IPR000731">
    <property type="entry name" value="SSD"/>
</dbReference>
<evidence type="ECO:0000256" key="2">
    <source>
        <dbReference type="ARBA" id="ARBA00010157"/>
    </source>
</evidence>
<feature type="transmembrane region" description="Helical" evidence="9">
    <location>
        <begin position="1011"/>
        <end position="1034"/>
    </location>
</feature>
<feature type="coiled-coil region" evidence="7">
    <location>
        <begin position="180"/>
        <end position="207"/>
    </location>
</feature>
<evidence type="ECO:0000313" key="11">
    <source>
        <dbReference type="EMBL" id="MFB0835267.1"/>
    </source>
</evidence>
<dbReference type="InterPro" id="IPR004869">
    <property type="entry name" value="MMPL_dom"/>
</dbReference>
<evidence type="ECO:0000256" key="1">
    <source>
        <dbReference type="ARBA" id="ARBA00004651"/>
    </source>
</evidence>
<keyword evidence="5 9" id="KW-1133">Transmembrane helix</keyword>
<dbReference type="PANTHER" id="PTHR33406">
    <property type="entry name" value="MEMBRANE PROTEIN MJ1562-RELATED"/>
    <property type="match status" value="1"/>
</dbReference>
<comment type="subcellular location">
    <subcellularLocation>
        <location evidence="1">Cell membrane</location>
        <topology evidence="1">Multi-pass membrane protein</topology>
    </subcellularLocation>
</comment>
<feature type="region of interest" description="Disordered" evidence="8">
    <location>
        <begin position="1099"/>
        <end position="1142"/>
    </location>
</feature>
<comment type="caution">
    <text evidence="11">The sequence shown here is derived from an EMBL/GenBank/DDBJ whole genome shotgun (WGS) entry which is preliminary data.</text>
</comment>
<feature type="transmembrane region" description="Helical" evidence="9">
    <location>
        <begin position="672"/>
        <end position="702"/>
    </location>
</feature>
<dbReference type="Pfam" id="PF03176">
    <property type="entry name" value="MMPL"/>
    <property type="match status" value="2"/>
</dbReference>
<organism evidence="11 12">
    <name type="scientific">Arthrobacter halodurans</name>
    <dbReference type="NCBI Taxonomy" id="516699"/>
    <lineage>
        <taxon>Bacteria</taxon>
        <taxon>Bacillati</taxon>
        <taxon>Actinomycetota</taxon>
        <taxon>Actinomycetes</taxon>
        <taxon>Micrococcales</taxon>
        <taxon>Micrococcaceae</taxon>
        <taxon>Arthrobacter</taxon>
    </lineage>
</organism>
<evidence type="ECO:0000256" key="3">
    <source>
        <dbReference type="ARBA" id="ARBA00022475"/>
    </source>
</evidence>
<dbReference type="PRINTS" id="PR00702">
    <property type="entry name" value="ACRIFLAVINRP"/>
</dbReference>
<keyword evidence="3" id="KW-1003">Cell membrane</keyword>
<feature type="transmembrane region" description="Helical" evidence="9">
    <location>
        <begin position="602"/>
        <end position="623"/>
    </location>
</feature>
<gene>
    <name evidence="11" type="ORF">ACETWP_11775</name>
</gene>
<feature type="transmembrane region" description="Helical" evidence="9">
    <location>
        <begin position="576"/>
        <end position="596"/>
    </location>
</feature>
<dbReference type="PROSITE" id="PS50156">
    <property type="entry name" value="SSD"/>
    <property type="match status" value="1"/>
</dbReference>
<dbReference type="InterPro" id="IPR001036">
    <property type="entry name" value="Acrflvin-R"/>
</dbReference>
<keyword evidence="12" id="KW-1185">Reference proteome</keyword>
<dbReference type="RefSeq" id="WP_373972443.1">
    <property type="nucleotide sequence ID" value="NZ_JBHDLJ010000009.1"/>
</dbReference>
<dbReference type="InterPro" id="IPR050545">
    <property type="entry name" value="Mycobact_MmpL"/>
</dbReference>
<evidence type="ECO:0000256" key="5">
    <source>
        <dbReference type="ARBA" id="ARBA00022989"/>
    </source>
</evidence>
<evidence type="ECO:0000259" key="10">
    <source>
        <dbReference type="PROSITE" id="PS50156"/>
    </source>
</evidence>
<accession>A0ABV4USR6</accession>
<keyword evidence="7" id="KW-0175">Coiled coil</keyword>
<dbReference type="SUPFAM" id="SSF82866">
    <property type="entry name" value="Multidrug efflux transporter AcrB transmembrane domain"/>
    <property type="match status" value="2"/>
</dbReference>
<evidence type="ECO:0000256" key="6">
    <source>
        <dbReference type="ARBA" id="ARBA00023136"/>
    </source>
</evidence>
<feature type="transmembrane region" description="Helical" evidence="9">
    <location>
        <begin position="742"/>
        <end position="761"/>
    </location>
</feature>
<feature type="transmembrane region" description="Helical" evidence="9">
    <location>
        <begin position="902"/>
        <end position="921"/>
    </location>
</feature>
<feature type="transmembrane region" description="Helical" evidence="9">
    <location>
        <begin position="1040"/>
        <end position="1058"/>
    </location>
</feature>
<comment type="similarity">
    <text evidence="2">Belongs to the resistance-nodulation-cell division (RND) (TC 2.A.6) family. MmpL subfamily.</text>
</comment>
<dbReference type="Gene3D" id="1.10.287.1490">
    <property type="match status" value="2"/>
</dbReference>
<evidence type="ECO:0000256" key="4">
    <source>
        <dbReference type="ARBA" id="ARBA00022692"/>
    </source>
</evidence>
<evidence type="ECO:0000256" key="9">
    <source>
        <dbReference type="SAM" id="Phobius"/>
    </source>
</evidence>
<feature type="transmembrane region" description="Helical" evidence="9">
    <location>
        <begin position="546"/>
        <end position="569"/>
    </location>
</feature>
<feature type="transmembrane region" description="Helical" evidence="9">
    <location>
        <begin position="969"/>
        <end position="990"/>
    </location>
</feature>
<dbReference type="Proteomes" id="UP001575652">
    <property type="component" value="Unassembled WGS sequence"/>
</dbReference>
<feature type="transmembrane region" description="Helical" evidence="9">
    <location>
        <begin position="644"/>
        <end position="666"/>
    </location>
</feature>
<reference evidence="11 12" key="1">
    <citation type="submission" date="2024-09" db="EMBL/GenBank/DDBJ databases">
        <authorList>
            <person name="Salinas-Garcia M.A."/>
            <person name="Prieme A."/>
        </authorList>
    </citation>
    <scope>NUCLEOTIDE SEQUENCE [LARGE SCALE GENOMIC DNA]</scope>
    <source>
        <strain evidence="11 12">DSM 21081</strain>
    </source>
</reference>
<feature type="domain" description="SSD" evidence="10">
    <location>
        <begin position="559"/>
        <end position="701"/>
    </location>
</feature>
<evidence type="ECO:0000256" key="8">
    <source>
        <dbReference type="SAM" id="MobiDB-lite"/>
    </source>
</evidence>